<evidence type="ECO:0000313" key="1">
    <source>
        <dbReference type="EMBL" id="KAA6414925.1"/>
    </source>
</evidence>
<proteinExistence type="predicted"/>
<gene>
    <name evidence="1" type="ORF">FRX48_01676</name>
</gene>
<dbReference type="Proteomes" id="UP000324767">
    <property type="component" value="Unassembled WGS sequence"/>
</dbReference>
<accession>A0A5M8Q0N2</accession>
<reference evidence="1 2" key="1">
    <citation type="submission" date="2019-09" db="EMBL/GenBank/DDBJ databases">
        <title>The hologenome of the rock-dwelling lichen Lasallia pustulata.</title>
        <authorList>
            <person name="Greshake Tzovaras B."/>
            <person name="Segers F."/>
            <person name="Bicker A."/>
            <person name="Dal Grande F."/>
            <person name="Otte J."/>
            <person name="Hankeln T."/>
            <person name="Schmitt I."/>
            <person name="Ebersberger I."/>
        </authorList>
    </citation>
    <scope>NUCLEOTIDE SEQUENCE [LARGE SCALE GENOMIC DNA]</scope>
    <source>
        <strain evidence="1">A1-1</strain>
    </source>
</reference>
<protein>
    <submittedName>
        <fullName evidence="1">Uncharacterized protein</fullName>
    </submittedName>
</protein>
<comment type="caution">
    <text evidence="1">The sequence shown here is derived from an EMBL/GenBank/DDBJ whole genome shotgun (WGS) entry which is preliminary data.</text>
</comment>
<dbReference type="AlphaFoldDB" id="A0A5M8Q0N2"/>
<evidence type="ECO:0000313" key="2">
    <source>
        <dbReference type="Proteomes" id="UP000324767"/>
    </source>
</evidence>
<sequence length="89" mass="9928">MSPFWPFAQGGVLRYATCYISFAAVSQHRAAITLSSSALERLDVSEGSLRGNDLYALKKQKLVTWGTRKCRMFYSSSSCNKGSRLNELL</sequence>
<organism evidence="1 2">
    <name type="scientific">Lasallia pustulata</name>
    <dbReference type="NCBI Taxonomy" id="136370"/>
    <lineage>
        <taxon>Eukaryota</taxon>
        <taxon>Fungi</taxon>
        <taxon>Dikarya</taxon>
        <taxon>Ascomycota</taxon>
        <taxon>Pezizomycotina</taxon>
        <taxon>Lecanoromycetes</taxon>
        <taxon>OSLEUM clade</taxon>
        <taxon>Umbilicariomycetidae</taxon>
        <taxon>Umbilicariales</taxon>
        <taxon>Umbilicariaceae</taxon>
        <taxon>Lasallia</taxon>
    </lineage>
</organism>
<name>A0A5M8Q0N2_9LECA</name>
<dbReference type="EMBL" id="VXIT01000002">
    <property type="protein sequence ID" value="KAA6414925.1"/>
    <property type="molecule type" value="Genomic_DNA"/>
</dbReference>